<name>A0A8J4ACA2_9ACTN</name>
<evidence type="ECO:0000313" key="3">
    <source>
        <dbReference type="EMBL" id="GIL28681.1"/>
    </source>
</evidence>
<comment type="caution">
    <text evidence="3">The sequence shown here is derived from an EMBL/GenBank/DDBJ whole genome shotgun (WGS) entry which is preliminary data.</text>
</comment>
<accession>A0A8J4ACA2</accession>
<evidence type="ECO:0000259" key="2">
    <source>
        <dbReference type="Pfam" id="PF03703"/>
    </source>
</evidence>
<protein>
    <submittedName>
        <fullName evidence="3">Membrane protein</fullName>
    </submittedName>
</protein>
<evidence type="ECO:0000313" key="4">
    <source>
        <dbReference type="Proteomes" id="UP000614996"/>
    </source>
</evidence>
<keyword evidence="1" id="KW-0812">Transmembrane</keyword>
<dbReference type="AlphaFoldDB" id="A0A8J4ACA2"/>
<organism evidence="3 4">
    <name type="scientific">Actinocatenispora comari</name>
    <dbReference type="NCBI Taxonomy" id="2807577"/>
    <lineage>
        <taxon>Bacteria</taxon>
        <taxon>Bacillati</taxon>
        <taxon>Actinomycetota</taxon>
        <taxon>Actinomycetes</taxon>
        <taxon>Micromonosporales</taxon>
        <taxon>Micromonosporaceae</taxon>
        <taxon>Actinocatenispora</taxon>
    </lineage>
</organism>
<gene>
    <name evidence="3" type="ORF">NUM_39350</name>
</gene>
<feature type="transmembrane region" description="Helical" evidence="1">
    <location>
        <begin position="25"/>
        <end position="52"/>
    </location>
</feature>
<dbReference type="PANTHER" id="PTHR34473:SF3">
    <property type="entry name" value="TRANSMEMBRANE PROTEIN-RELATED"/>
    <property type="match status" value="1"/>
</dbReference>
<dbReference type="EMBL" id="BOPO01000076">
    <property type="protein sequence ID" value="GIL28681.1"/>
    <property type="molecule type" value="Genomic_DNA"/>
</dbReference>
<evidence type="ECO:0000256" key="1">
    <source>
        <dbReference type="SAM" id="Phobius"/>
    </source>
</evidence>
<dbReference type="PANTHER" id="PTHR34473">
    <property type="entry name" value="UPF0699 TRANSMEMBRANE PROTEIN YDBS"/>
    <property type="match status" value="1"/>
</dbReference>
<feature type="domain" description="YdbS-like PH" evidence="2">
    <location>
        <begin position="82"/>
        <end position="160"/>
    </location>
</feature>
<keyword evidence="4" id="KW-1185">Reference proteome</keyword>
<reference evidence="4" key="1">
    <citation type="journal article" date="2021" name="Int. J. Syst. Evol. Microbiol.">
        <title>Actinocatenispora comari sp. nov., an endophytic actinomycete isolated from aerial parts of Comarum salesowianum.</title>
        <authorList>
            <person name="Oyunbileg N."/>
            <person name="Iizaka Y."/>
            <person name="Hamada M."/>
            <person name="Davaapurev B.O."/>
            <person name="Fukumoto A."/>
            <person name="Tsetseg B."/>
            <person name="Kato F."/>
            <person name="Tamura T."/>
            <person name="Batkhuu J."/>
            <person name="Anzai Y."/>
        </authorList>
    </citation>
    <scope>NUCLEOTIDE SEQUENCE [LARGE SCALE GENOMIC DNA]</scope>
    <source>
        <strain evidence="4">NUM-2625</strain>
    </source>
</reference>
<dbReference type="InterPro" id="IPR005182">
    <property type="entry name" value="YdbS-like_PH"/>
</dbReference>
<feature type="transmembrane region" description="Helical" evidence="1">
    <location>
        <begin position="58"/>
        <end position="76"/>
    </location>
</feature>
<keyword evidence="1" id="KW-0472">Membrane</keyword>
<proteinExistence type="predicted"/>
<keyword evidence="1" id="KW-1133">Transmembrane helix</keyword>
<dbReference type="Proteomes" id="UP000614996">
    <property type="component" value="Unassembled WGS sequence"/>
</dbReference>
<sequence>MCHRCGVSEQTLQLRPPRHRVHRRAIWYWTASAAPMWLVLIAAQIVALVLGWGWLRHWWVVTLPLTVLLAAAHLVVMPQWRYRVHRWEVTPEAVYTQSGWFNQERRIAPVSRIQTVDTDRGPFEQIFRLTNVTVTTASAAGPLRIHGLDRDDALRVVDQLTADTQAERGDAT</sequence>
<dbReference type="Pfam" id="PF03703">
    <property type="entry name" value="bPH_2"/>
    <property type="match status" value="1"/>
</dbReference>